<dbReference type="STRING" id="1177179.A11A3_14490"/>
<dbReference type="Gene3D" id="2.40.160.130">
    <property type="entry name" value="Capsule assembly protein Wzi"/>
    <property type="match status" value="1"/>
</dbReference>
<dbReference type="EMBL" id="AMRJ01000029">
    <property type="protein sequence ID" value="EKF73303.1"/>
    <property type="molecule type" value="Genomic_DNA"/>
</dbReference>
<dbReference type="RefSeq" id="WP_008930068.1">
    <property type="nucleotide sequence ID" value="NZ_AMRJ01000029.1"/>
</dbReference>
<dbReference type="AlphaFoldDB" id="L0W989"/>
<dbReference type="PATRIC" id="fig|1177179.3.peg.2856"/>
<evidence type="ECO:0000313" key="1">
    <source>
        <dbReference type="EMBL" id="EKF73303.1"/>
    </source>
</evidence>
<name>L0W989_9GAMM</name>
<evidence type="ECO:0000313" key="2">
    <source>
        <dbReference type="Proteomes" id="UP000010164"/>
    </source>
</evidence>
<dbReference type="Proteomes" id="UP000010164">
    <property type="component" value="Unassembled WGS sequence"/>
</dbReference>
<accession>L0W989</accession>
<sequence length="473" mass="52012">MTARHHVEALQSQGCLDGLTLTWPISWAAVMKSYRLAQARLPEPRASQCANAHARYLQNALEQTRSQTRGSMVTIGGANQEPLFNGYGSVPEDRFASEVTVYGMGERWAGQLAVSYVDGDRDTQEIRADDTYLAGVVGNWQLGVGAIDRWWGPGWQSSLALSNNARPVPGLWLSRQIPYAPETPWLHWIGPWDLQLFAGQLEQNRAIPDAKLLGARFVFRPLRSLQIGLTRLAQWGGKGRPQDASAFWHALIGRDNGETSGLKPGQDPSNQIAGFDFRYSMTPAGLPLGLYGQAMGEDEANGLPSKFSTLAGLDLVTAFGAGSQRYFVEATDAVAGSLSGNKRFNTAYEHSTYQSGFRYYGRNMATSWEGDGRAITLGVQQFFRNGVTVAANLSHATLNQDGKKRAVVVNDGAEILQAATEQDVDLAQLRLEHDLLGGRLAWVATVTDEPVVTFFDKRERYTVGAQWTRNINW</sequence>
<dbReference type="InterPro" id="IPR026950">
    <property type="entry name" value="Caps_assemb_Wzi"/>
</dbReference>
<gene>
    <name evidence="1" type="ORF">A11A3_14490</name>
</gene>
<proteinExistence type="predicted"/>
<comment type="caution">
    <text evidence="1">The sequence shown here is derived from an EMBL/GenBank/DDBJ whole genome shotgun (WGS) entry which is preliminary data.</text>
</comment>
<organism evidence="1 2">
    <name type="scientific">Alcanivorax hongdengensis A-11-3</name>
    <dbReference type="NCBI Taxonomy" id="1177179"/>
    <lineage>
        <taxon>Bacteria</taxon>
        <taxon>Pseudomonadati</taxon>
        <taxon>Pseudomonadota</taxon>
        <taxon>Gammaproteobacteria</taxon>
        <taxon>Oceanospirillales</taxon>
        <taxon>Alcanivoracaceae</taxon>
        <taxon>Alcanivorax</taxon>
    </lineage>
</organism>
<evidence type="ECO:0008006" key="3">
    <source>
        <dbReference type="Google" id="ProtNLM"/>
    </source>
</evidence>
<reference evidence="1 2" key="1">
    <citation type="journal article" date="2012" name="J. Bacteriol.">
        <title>Genome Sequence of the Alkane-Degrading Bacterium Alcanivorax hongdengensis Type Strain A-11-3.</title>
        <authorList>
            <person name="Lai Q."/>
            <person name="Shao Z."/>
        </authorList>
    </citation>
    <scope>NUCLEOTIDE SEQUENCE [LARGE SCALE GENOMIC DNA]</scope>
    <source>
        <strain evidence="1 2">A-11-3</strain>
    </source>
</reference>
<dbReference type="Pfam" id="PF14052">
    <property type="entry name" value="Caps_assemb_Wzi"/>
    <property type="match status" value="1"/>
</dbReference>
<dbReference type="InterPro" id="IPR038636">
    <property type="entry name" value="Wzi_sf"/>
</dbReference>
<dbReference type="eggNOG" id="COG1629">
    <property type="taxonomic scope" value="Bacteria"/>
</dbReference>
<protein>
    <recommendedName>
        <fullName evidence="3">Capsule assembly protein Wzi</fullName>
    </recommendedName>
</protein>
<keyword evidence="2" id="KW-1185">Reference proteome</keyword>